<proteinExistence type="predicted"/>
<dbReference type="AlphaFoldDB" id="A0A4Q9MEU2"/>
<dbReference type="Proteomes" id="UP000292957">
    <property type="component" value="Unassembled WGS sequence"/>
</dbReference>
<evidence type="ECO:0000313" key="1">
    <source>
        <dbReference type="EMBL" id="TBU25890.1"/>
    </source>
</evidence>
<accession>A0A4Q9MEU2</accession>
<dbReference type="EMBL" id="ML143453">
    <property type="protein sequence ID" value="TBU25890.1"/>
    <property type="molecule type" value="Genomic_DNA"/>
</dbReference>
<organism evidence="1">
    <name type="scientific">Dichomitus squalens</name>
    <dbReference type="NCBI Taxonomy" id="114155"/>
    <lineage>
        <taxon>Eukaryota</taxon>
        <taxon>Fungi</taxon>
        <taxon>Dikarya</taxon>
        <taxon>Basidiomycota</taxon>
        <taxon>Agaricomycotina</taxon>
        <taxon>Agaricomycetes</taxon>
        <taxon>Polyporales</taxon>
        <taxon>Polyporaceae</taxon>
        <taxon>Dichomitus</taxon>
    </lineage>
</organism>
<protein>
    <submittedName>
        <fullName evidence="1">Uncharacterized protein</fullName>
    </submittedName>
</protein>
<gene>
    <name evidence="1" type="ORF">BD311DRAFT_808819</name>
</gene>
<reference evidence="1" key="1">
    <citation type="submission" date="2019-01" db="EMBL/GenBank/DDBJ databases">
        <title>Draft genome sequences of three monokaryotic isolates of the white-rot basidiomycete fungus Dichomitus squalens.</title>
        <authorList>
            <consortium name="DOE Joint Genome Institute"/>
            <person name="Lopez S.C."/>
            <person name="Andreopoulos B."/>
            <person name="Pangilinan J."/>
            <person name="Lipzen A."/>
            <person name="Riley R."/>
            <person name="Ahrendt S."/>
            <person name="Ng V."/>
            <person name="Barry K."/>
            <person name="Daum C."/>
            <person name="Grigoriev I.V."/>
            <person name="Hilden K.S."/>
            <person name="Makela M.R."/>
            <person name="de Vries R.P."/>
        </authorList>
    </citation>
    <scope>NUCLEOTIDE SEQUENCE [LARGE SCALE GENOMIC DNA]</scope>
    <source>
        <strain evidence="1">OM18370.1</strain>
    </source>
</reference>
<sequence length="49" mass="5029">MPTFTQAALLRVALALAVTVFATAVTNMDSVASASAMPEVPKAAYLDSD</sequence>
<name>A0A4Q9MEU2_9APHY</name>